<dbReference type="Pfam" id="PF08216">
    <property type="entry name" value="CTNNBL"/>
    <property type="match status" value="1"/>
</dbReference>
<keyword evidence="10" id="KW-1185">Reference proteome</keyword>
<evidence type="ECO:0000256" key="1">
    <source>
        <dbReference type="ARBA" id="ARBA00004123"/>
    </source>
</evidence>
<dbReference type="AlphaFoldDB" id="A0A8H7R1Y6"/>
<dbReference type="GO" id="GO:0005681">
    <property type="term" value="C:spliceosomal complex"/>
    <property type="evidence" value="ECO:0007669"/>
    <property type="project" value="TreeGrafter"/>
</dbReference>
<evidence type="ECO:0000256" key="5">
    <source>
        <dbReference type="ARBA" id="ARBA00023242"/>
    </source>
</evidence>
<dbReference type="FunFam" id="1.25.10.10:FF:001136">
    <property type="entry name" value="Beta-catenin-like protein 1"/>
    <property type="match status" value="1"/>
</dbReference>
<dbReference type="InterPro" id="IPR039678">
    <property type="entry name" value="CTNNBL1"/>
</dbReference>
<protein>
    <recommendedName>
        <fullName evidence="8">Beta-catenin-like protein 1 N-terminal domain-containing protein</fullName>
    </recommendedName>
</protein>
<dbReference type="SMART" id="SM01156">
    <property type="entry name" value="DUF1716"/>
    <property type="match status" value="1"/>
</dbReference>
<dbReference type="SUPFAM" id="SSF48371">
    <property type="entry name" value="ARM repeat"/>
    <property type="match status" value="1"/>
</dbReference>
<dbReference type="PANTHER" id="PTHR14978:SF0">
    <property type="entry name" value="BETA-CATENIN-LIKE PROTEIN 1"/>
    <property type="match status" value="1"/>
</dbReference>
<dbReference type="Proteomes" id="UP000603453">
    <property type="component" value="Unassembled WGS sequence"/>
</dbReference>
<dbReference type="InterPro" id="IPR011989">
    <property type="entry name" value="ARM-like"/>
</dbReference>
<accession>A0A8H7R1Y6</accession>
<dbReference type="PANTHER" id="PTHR14978">
    <property type="entry name" value="BETA-CATENIN-LIKE PROTEIN 1 NUCLEAR ASSOCIATED PROTEIN"/>
    <property type="match status" value="1"/>
</dbReference>
<organism evidence="9 10">
    <name type="scientific">Mucor saturninus</name>
    <dbReference type="NCBI Taxonomy" id="64648"/>
    <lineage>
        <taxon>Eukaryota</taxon>
        <taxon>Fungi</taxon>
        <taxon>Fungi incertae sedis</taxon>
        <taxon>Mucoromycota</taxon>
        <taxon>Mucoromycotina</taxon>
        <taxon>Mucoromycetes</taxon>
        <taxon>Mucorales</taxon>
        <taxon>Mucorineae</taxon>
        <taxon>Mucoraceae</taxon>
        <taxon>Mucor</taxon>
    </lineage>
</organism>
<comment type="subcellular location">
    <subcellularLocation>
        <location evidence="1">Nucleus</location>
    </subcellularLocation>
</comment>
<feature type="domain" description="Beta-catenin-like protein 1 N-terminal" evidence="8">
    <location>
        <begin position="87"/>
        <end position="194"/>
    </location>
</feature>
<gene>
    <name evidence="9" type="ORF">INT47_004395</name>
</gene>
<feature type="coiled-coil region" evidence="6">
    <location>
        <begin position="487"/>
        <end position="514"/>
    </location>
</feature>
<dbReference type="EMBL" id="JAEPRD010000067">
    <property type="protein sequence ID" value="KAG2201838.1"/>
    <property type="molecule type" value="Genomic_DNA"/>
</dbReference>
<evidence type="ECO:0000256" key="2">
    <source>
        <dbReference type="ARBA" id="ARBA00022553"/>
    </source>
</evidence>
<evidence type="ECO:0000256" key="6">
    <source>
        <dbReference type="SAM" id="Coils"/>
    </source>
</evidence>
<dbReference type="InterPro" id="IPR013180">
    <property type="entry name" value="CTNNBL1_N"/>
</dbReference>
<evidence type="ECO:0000256" key="4">
    <source>
        <dbReference type="ARBA" id="ARBA00023054"/>
    </source>
</evidence>
<keyword evidence="4 6" id="KW-0175">Coiled coil</keyword>
<evidence type="ECO:0000313" key="10">
    <source>
        <dbReference type="Proteomes" id="UP000603453"/>
    </source>
</evidence>
<dbReference type="GO" id="GO:0010467">
    <property type="term" value="P:gene expression"/>
    <property type="evidence" value="ECO:0007669"/>
    <property type="project" value="UniProtKB-ARBA"/>
</dbReference>
<comment type="caution">
    <text evidence="9">The sequence shown here is derived from an EMBL/GenBank/DDBJ whole genome shotgun (WGS) entry which is preliminary data.</text>
</comment>
<dbReference type="Gene3D" id="1.25.10.10">
    <property type="entry name" value="Leucine-rich Repeat Variant"/>
    <property type="match status" value="1"/>
</dbReference>
<evidence type="ECO:0000256" key="7">
    <source>
        <dbReference type="SAM" id="MobiDB-lite"/>
    </source>
</evidence>
<keyword evidence="2" id="KW-0597">Phosphoprotein</keyword>
<feature type="region of interest" description="Disordered" evidence="7">
    <location>
        <begin position="40"/>
        <end position="61"/>
    </location>
</feature>
<keyword evidence="5" id="KW-0539">Nucleus</keyword>
<feature type="region of interest" description="Disordered" evidence="7">
    <location>
        <begin position="600"/>
        <end position="621"/>
    </location>
</feature>
<sequence>MNIDELFKIPAIPTGRNKRKMPATPDLQFFDKYKEASDAAELAEASSSEPASKKRNIEDEDMEVVERYQDDDAEFEDEEGRFFGGGLTNEQSSILDLVDEYDVDETEALTATNVKKMILKFEKAINKNQEMRVRYADQPEKFMESEADLDEEIKNLLSLTEAPHMYPEFVKLGSVPSLLSLLSHENTDIAIDTIDLINELTDEDVGMASTEDDLERSEEIQTAIKTFVDSMLENELLQLLVQNLARMDEKEESDRQGVFKILGIFENVISLDPKYAEDIALKTDIVPWLLKRLQTKGFDSNIAYTSEILSILLQDNRDIRLRVGELDGVDILLRALSAYRRKDASSEDESEMVENFFNAMSSLLNEPENKKRFLDSEGIELMVFMLKEKTLARIRAVKVLNYALSGEDARDRCIRFVDVSGLKALFPLFMGKGNRKLKKSHQSAFIESEDEEHITCIILSLLRSLTQEDVQRMRLLLKFTEDDHEKVDRLIEMKDKYEKKDEAVKQELENAKSVLDEDDFEDYESDFYVRRLAAGLFTLQRVCLLIAALSEESQGIREKANMLLKRQDQDMMSVFKIIEEETALMADFIHLRRIARGSSTEEVPMKEESVTQEPVNGEMLA</sequence>
<dbReference type="InterPro" id="IPR016024">
    <property type="entry name" value="ARM-type_fold"/>
</dbReference>
<proteinExistence type="predicted"/>
<evidence type="ECO:0000313" key="9">
    <source>
        <dbReference type="EMBL" id="KAG2201838.1"/>
    </source>
</evidence>
<feature type="compositionally biased region" description="Low complexity" evidence="7">
    <location>
        <begin position="40"/>
        <end position="50"/>
    </location>
</feature>
<evidence type="ECO:0000256" key="3">
    <source>
        <dbReference type="ARBA" id="ARBA00022737"/>
    </source>
</evidence>
<reference evidence="9" key="1">
    <citation type="submission" date="2020-12" db="EMBL/GenBank/DDBJ databases">
        <title>Metabolic potential, ecology and presence of endohyphal bacteria is reflected in genomic diversity of Mucoromycotina.</title>
        <authorList>
            <person name="Muszewska A."/>
            <person name="Okrasinska A."/>
            <person name="Steczkiewicz K."/>
            <person name="Drgas O."/>
            <person name="Orlowska M."/>
            <person name="Perlinska-Lenart U."/>
            <person name="Aleksandrzak-Piekarczyk T."/>
            <person name="Szatraj K."/>
            <person name="Zielenkiewicz U."/>
            <person name="Pilsyk S."/>
            <person name="Malc E."/>
            <person name="Mieczkowski P."/>
            <person name="Kruszewska J.S."/>
            <person name="Biernat P."/>
            <person name="Pawlowska J."/>
        </authorList>
    </citation>
    <scope>NUCLEOTIDE SEQUENCE</scope>
    <source>
        <strain evidence="9">WA0000017839</strain>
    </source>
</reference>
<name>A0A8H7R1Y6_9FUNG</name>
<keyword evidence="3" id="KW-0677">Repeat</keyword>
<dbReference type="OrthoDB" id="1898821at2759"/>
<evidence type="ECO:0000259" key="8">
    <source>
        <dbReference type="SMART" id="SM01156"/>
    </source>
</evidence>